<sequence length="197" mass="22181">MTCNPQHIKLGEDSPQTRADRPRSCIYIRNFIPSKNIISTNIKSQNITQVAISVLIEGKNRNLTLLALYNPPSTFIGIQELEQRLAEINDRHTPMIIAMDSNLHHRLWNTKGYPHQHPQSRKLISLCGRSGFKMISPKGQPTFMGASGSATTIDLTWANSVVSKLISQCNFQLENHSSNHQPIITELNLEEKTLNIT</sequence>
<dbReference type="AlphaFoldDB" id="A0A9Q3BFL5"/>
<dbReference type="Gene3D" id="3.60.10.10">
    <property type="entry name" value="Endonuclease/exonuclease/phosphatase"/>
    <property type="match status" value="1"/>
</dbReference>
<dbReference type="PANTHER" id="PTHR33273:SF4">
    <property type="entry name" value="ENDONUCLEASE_EXONUCLEASE_PHOSPHATASE DOMAIN-CONTAINING PROTEIN"/>
    <property type="match status" value="1"/>
</dbReference>
<accession>A0A9Q3BFL5</accession>
<keyword evidence="3" id="KW-1185">Reference proteome</keyword>
<dbReference type="PANTHER" id="PTHR33273">
    <property type="entry name" value="DOMAIN-CONTAINING PROTEIN, PUTATIVE-RELATED"/>
    <property type="match status" value="1"/>
</dbReference>
<feature type="domain" description="Endonuclease/exonuclease/phosphatase" evidence="1">
    <location>
        <begin position="65"/>
        <end position="184"/>
    </location>
</feature>
<evidence type="ECO:0000259" key="1">
    <source>
        <dbReference type="Pfam" id="PF14529"/>
    </source>
</evidence>
<comment type="caution">
    <text evidence="2">The sequence shown here is derived from an EMBL/GenBank/DDBJ whole genome shotgun (WGS) entry which is preliminary data.</text>
</comment>
<gene>
    <name evidence="2" type="ORF">O181_004045</name>
</gene>
<dbReference type="EMBL" id="AVOT02000755">
    <property type="protein sequence ID" value="MBW0464330.1"/>
    <property type="molecule type" value="Genomic_DNA"/>
</dbReference>
<dbReference type="InterPro" id="IPR036691">
    <property type="entry name" value="Endo/exonu/phosph_ase_sf"/>
</dbReference>
<dbReference type="Pfam" id="PF14529">
    <property type="entry name" value="Exo_endo_phos_2"/>
    <property type="match status" value="1"/>
</dbReference>
<evidence type="ECO:0000313" key="2">
    <source>
        <dbReference type="EMBL" id="MBW0464330.1"/>
    </source>
</evidence>
<name>A0A9Q3BFL5_9BASI</name>
<evidence type="ECO:0000313" key="3">
    <source>
        <dbReference type="Proteomes" id="UP000765509"/>
    </source>
</evidence>
<reference evidence="2" key="1">
    <citation type="submission" date="2021-03" db="EMBL/GenBank/DDBJ databases">
        <title>Draft genome sequence of rust myrtle Austropuccinia psidii MF-1, a brazilian biotype.</title>
        <authorList>
            <person name="Quecine M.C."/>
            <person name="Pachon D.M.R."/>
            <person name="Bonatelli M.L."/>
            <person name="Correr F.H."/>
            <person name="Franceschini L.M."/>
            <person name="Leite T.F."/>
            <person name="Margarido G.R.A."/>
            <person name="Almeida C.A."/>
            <person name="Ferrarezi J.A."/>
            <person name="Labate C.A."/>
        </authorList>
    </citation>
    <scope>NUCLEOTIDE SEQUENCE</scope>
    <source>
        <strain evidence="2">MF-1</strain>
    </source>
</reference>
<dbReference type="GO" id="GO:0003824">
    <property type="term" value="F:catalytic activity"/>
    <property type="evidence" value="ECO:0007669"/>
    <property type="project" value="InterPro"/>
</dbReference>
<organism evidence="2 3">
    <name type="scientific">Austropuccinia psidii MF-1</name>
    <dbReference type="NCBI Taxonomy" id="1389203"/>
    <lineage>
        <taxon>Eukaryota</taxon>
        <taxon>Fungi</taxon>
        <taxon>Dikarya</taxon>
        <taxon>Basidiomycota</taxon>
        <taxon>Pucciniomycotina</taxon>
        <taxon>Pucciniomycetes</taxon>
        <taxon>Pucciniales</taxon>
        <taxon>Sphaerophragmiaceae</taxon>
        <taxon>Austropuccinia</taxon>
    </lineage>
</organism>
<proteinExistence type="predicted"/>
<dbReference type="OrthoDB" id="5549573at2759"/>
<protein>
    <recommendedName>
        <fullName evidence="1">Endonuclease/exonuclease/phosphatase domain-containing protein</fullName>
    </recommendedName>
</protein>
<dbReference type="Proteomes" id="UP000765509">
    <property type="component" value="Unassembled WGS sequence"/>
</dbReference>
<dbReference type="InterPro" id="IPR005135">
    <property type="entry name" value="Endo/exonuclease/phosphatase"/>
</dbReference>
<dbReference type="SUPFAM" id="SSF56219">
    <property type="entry name" value="DNase I-like"/>
    <property type="match status" value="1"/>
</dbReference>